<name>A0ABT5KYE2_9ALTE</name>
<accession>A0ABT5KYE2</accession>
<dbReference type="EMBL" id="JAQQXP010000001">
    <property type="protein sequence ID" value="MDC8829785.1"/>
    <property type="molecule type" value="Genomic_DNA"/>
</dbReference>
<feature type="domain" description="HTH tetR-type" evidence="5">
    <location>
        <begin position="6"/>
        <end position="66"/>
    </location>
</feature>
<comment type="caution">
    <text evidence="6">The sequence shown here is derived from an EMBL/GenBank/DDBJ whole genome shotgun (WGS) entry which is preliminary data.</text>
</comment>
<dbReference type="PANTHER" id="PTHR47506:SF1">
    <property type="entry name" value="HTH-TYPE TRANSCRIPTIONAL REGULATOR YJDC"/>
    <property type="match status" value="1"/>
</dbReference>
<keyword evidence="2 4" id="KW-0238">DNA-binding</keyword>
<dbReference type="PRINTS" id="PR00455">
    <property type="entry name" value="HTHTETR"/>
</dbReference>
<dbReference type="InterPro" id="IPR036271">
    <property type="entry name" value="Tet_transcr_reg_TetR-rel_C_sf"/>
</dbReference>
<organism evidence="6 7">
    <name type="scientific">Alteromonas gilva</name>
    <dbReference type="NCBI Taxonomy" id="2987522"/>
    <lineage>
        <taxon>Bacteria</taxon>
        <taxon>Pseudomonadati</taxon>
        <taxon>Pseudomonadota</taxon>
        <taxon>Gammaproteobacteria</taxon>
        <taxon>Alteromonadales</taxon>
        <taxon>Alteromonadaceae</taxon>
        <taxon>Alteromonas/Salinimonas group</taxon>
        <taxon>Alteromonas</taxon>
    </lineage>
</organism>
<dbReference type="Proteomes" id="UP001218788">
    <property type="component" value="Unassembled WGS sequence"/>
</dbReference>
<evidence type="ECO:0000256" key="3">
    <source>
        <dbReference type="ARBA" id="ARBA00023163"/>
    </source>
</evidence>
<reference evidence="6 7" key="1">
    <citation type="submission" date="2022-10" db="EMBL/GenBank/DDBJ databases">
        <title>Alteromonas sp. chi3 Genome sequencing.</title>
        <authorList>
            <person name="Park S."/>
        </authorList>
    </citation>
    <scope>NUCLEOTIDE SEQUENCE [LARGE SCALE GENOMIC DNA]</scope>
    <source>
        <strain evidence="7">chi3</strain>
    </source>
</reference>
<protein>
    <submittedName>
        <fullName evidence="6">TetR/AcrR family transcriptional regulator</fullName>
    </submittedName>
</protein>
<evidence type="ECO:0000256" key="2">
    <source>
        <dbReference type="ARBA" id="ARBA00023125"/>
    </source>
</evidence>
<keyword evidence="1" id="KW-0805">Transcription regulation</keyword>
<dbReference type="Pfam" id="PF00440">
    <property type="entry name" value="TetR_N"/>
    <property type="match status" value="1"/>
</dbReference>
<dbReference type="InterPro" id="IPR009057">
    <property type="entry name" value="Homeodomain-like_sf"/>
</dbReference>
<keyword evidence="3" id="KW-0804">Transcription</keyword>
<evidence type="ECO:0000256" key="4">
    <source>
        <dbReference type="PROSITE-ProRule" id="PRU00335"/>
    </source>
</evidence>
<evidence type="ECO:0000313" key="7">
    <source>
        <dbReference type="Proteomes" id="UP001218788"/>
    </source>
</evidence>
<dbReference type="Gene3D" id="1.10.357.10">
    <property type="entry name" value="Tetracycline Repressor, domain 2"/>
    <property type="match status" value="1"/>
</dbReference>
<dbReference type="SUPFAM" id="SSF46689">
    <property type="entry name" value="Homeodomain-like"/>
    <property type="match status" value="1"/>
</dbReference>
<proteinExistence type="predicted"/>
<dbReference type="RefSeq" id="WP_273638362.1">
    <property type="nucleotide sequence ID" value="NZ_JAQQXP010000001.1"/>
</dbReference>
<sequence length="198" mass="22177">MTATRKSKREHLVETAQQLFYREGIKGTGIDTVLEHAGVAKRTLYNHFKSKDELIIATLQRRDEEFMAMLKAGVKKYRDRQQGAAEFAGVLAFFDAIDEWTTSSQFSGCMFINASAEYPRQDHPIHVICAMHKRLVIQYIEELMTPLKLENAHALAVQFAVLADGAIVNAHTTSNSSAAQVAKQIALQLLELNCQTSH</sequence>
<dbReference type="PROSITE" id="PS50977">
    <property type="entry name" value="HTH_TETR_2"/>
    <property type="match status" value="1"/>
</dbReference>
<keyword evidence="7" id="KW-1185">Reference proteome</keyword>
<evidence type="ECO:0000256" key="1">
    <source>
        <dbReference type="ARBA" id="ARBA00023015"/>
    </source>
</evidence>
<gene>
    <name evidence="6" type="ORF">OIK42_03310</name>
</gene>
<dbReference type="PANTHER" id="PTHR47506">
    <property type="entry name" value="TRANSCRIPTIONAL REGULATORY PROTEIN"/>
    <property type="match status" value="1"/>
</dbReference>
<feature type="DNA-binding region" description="H-T-H motif" evidence="4">
    <location>
        <begin position="29"/>
        <end position="48"/>
    </location>
</feature>
<dbReference type="InterPro" id="IPR001647">
    <property type="entry name" value="HTH_TetR"/>
</dbReference>
<evidence type="ECO:0000313" key="6">
    <source>
        <dbReference type="EMBL" id="MDC8829785.1"/>
    </source>
</evidence>
<dbReference type="SUPFAM" id="SSF48498">
    <property type="entry name" value="Tetracyclin repressor-like, C-terminal domain"/>
    <property type="match status" value="1"/>
</dbReference>
<evidence type="ECO:0000259" key="5">
    <source>
        <dbReference type="PROSITE" id="PS50977"/>
    </source>
</evidence>